<protein>
    <recommendedName>
        <fullName evidence="5">Pentatricopeptide repeat-containing protein</fullName>
    </recommendedName>
</protein>
<evidence type="ECO:0008006" key="5">
    <source>
        <dbReference type="Google" id="ProtNLM"/>
    </source>
</evidence>
<feature type="repeat" description="PPR" evidence="2">
    <location>
        <begin position="159"/>
        <end position="193"/>
    </location>
</feature>
<keyword evidence="4" id="KW-1185">Reference proteome</keyword>
<dbReference type="InterPro" id="IPR046960">
    <property type="entry name" value="PPR_At4g14850-like_plant"/>
</dbReference>
<evidence type="ECO:0000313" key="3">
    <source>
        <dbReference type="EMBL" id="WMV48101.1"/>
    </source>
</evidence>
<evidence type="ECO:0000313" key="4">
    <source>
        <dbReference type="Proteomes" id="UP001234989"/>
    </source>
</evidence>
<organism evidence="3 4">
    <name type="scientific">Solanum verrucosum</name>
    <dbReference type="NCBI Taxonomy" id="315347"/>
    <lineage>
        <taxon>Eukaryota</taxon>
        <taxon>Viridiplantae</taxon>
        <taxon>Streptophyta</taxon>
        <taxon>Embryophyta</taxon>
        <taxon>Tracheophyta</taxon>
        <taxon>Spermatophyta</taxon>
        <taxon>Magnoliopsida</taxon>
        <taxon>eudicotyledons</taxon>
        <taxon>Gunneridae</taxon>
        <taxon>Pentapetalae</taxon>
        <taxon>asterids</taxon>
        <taxon>lamiids</taxon>
        <taxon>Solanales</taxon>
        <taxon>Solanaceae</taxon>
        <taxon>Solanoideae</taxon>
        <taxon>Solaneae</taxon>
        <taxon>Solanum</taxon>
    </lineage>
</organism>
<keyword evidence="1" id="KW-0677">Repeat</keyword>
<dbReference type="Gene3D" id="1.25.40.10">
    <property type="entry name" value="Tetratricopeptide repeat domain"/>
    <property type="match status" value="4"/>
</dbReference>
<dbReference type="SUPFAM" id="SSF48452">
    <property type="entry name" value="TPR-like"/>
    <property type="match status" value="1"/>
</dbReference>
<dbReference type="FunFam" id="1.25.40.10:FF:000073">
    <property type="entry name" value="Pentatricopeptide repeat-containing protein chloroplastic"/>
    <property type="match status" value="1"/>
</dbReference>
<dbReference type="PANTHER" id="PTHR47926">
    <property type="entry name" value="PENTATRICOPEPTIDE REPEAT-CONTAINING PROTEIN"/>
    <property type="match status" value="1"/>
</dbReference>
<dbReference type="NCBIfam" id="TIGR00756">
    <property type="entry name" value="PPR"/>
    <property type="match status" value="3"/>
</dbReference>
<dbReference type="Pfam" id="PF01535">
    <property type="entry name" value="PPR"/>
    <property type="match status" value="2"/>
</dbReference>
<reference evidence="3" key="1">
    <citation type="submission" date="2023-08" db="EMBL/GenBank/DDBJ databases">
        <title>A de novo genome assembly of Solanum verrucosum Schlechtendal, a Mexican diploid species geographically isolated from the other diploid A-genome species in potato relatives.</title>
        <authorList>
            <person name="Hosaka K."/>
        </authorList>
    </citation>
    <scope>NUCLEOTIDE SEQUENCE</scope>
    <source>
        <tissue evidence="3">Young leaves</tissue>
    </source>
</reference>
<sequence>MIILSAIRILKFSTKTHRLYTSSAANFTDLLRLSIESQSLKDTQKVHAKILHLGLDQNSVIATKLVSAYFACQNPLDSQLVFDTFEHKSEYLWNILINGYAKSKLFGKSIKLFNQMCKTEVTPDEFTFSGIVKILGEVGDVVSGEVVHGRCVRNGVVLDTVVANSFMAMYGKCGVFQDSLKVFDEMPQRNISSFNVIISGYMGVKEKILDGKLWDFVKDMLYEGWKFDAFTVSTLLSLCGEVKKNWHYGKELHCYVVKAGLESDLVDSSDVHLECCLIDMYSKSFRVELGTRVFDRLKCRNVFAWTAMINGYVLNGDFDEALLLFKAMQVEGVEPNKVSLISIIPACCSFDRLKGGKQIHAFSTRRGLNHEASLCNALIDMYSKLGSLSCARRVFEHDCVTKDAISWSSMISAYSLHGNGQGAIVLYEKMLQHGMRPDRITVVGVLSACARSGLVDEGIRIYSSAVNKYDLEPTLEICACIVDMLGKAGQFDRALDFIKTMPMQPGPSIWGALVNASAIHGNSEVHDLAYRFLIQMEPENPSNYVSLSNLYASSKRWDVVAQVRTMMKDKGLKKFPGCSWISVNTETHSFYVADKSHPCSVVIYEMLDQLILAMKRDDNGVVFEDTVKVMNDQVTTVRKQI</sequence>
<dbReference type="InterPro" id="IPR046848">
    <property type="entry name" value="E_motif"/>
</dbReference>
<feature type="repeat" description="PPR" evidence="2">
    <location>
        <begin position="89"/>
        <end position="123"/>
    </location>
</feature>
<evidence type="ECO:0000256" key="2">
    <source>
        <dbReference type="PROSITE-ProRule" id="PRU00708"/>
    </source>
</evidence>
<dbReference type="Proteomes" id="UP001234989">
    <property type="component" value="Chromosome 9"/>
</dbReference>
<feature type="repeat" description="PPR" evidence="2">
    <location>
        <begin position="403"/>
        <end position="437"/>
    </location>
</feature>
<dbReference type="Pfam" id="PF13041">
    <property type="entry name" value="PPR_2"/>
    <property type="match status" value="3"/>
</dbReference>
<dbReference type="AlphaFoldDB" id="A0AAF0UN46"/>
<dbReference type="GO" id="GO:0003723">
    <property type="term" value="F:RNA binding"/>
    <property type="evidence" value="ECO:0007669"/>
    <property type="project" value="InterPro"/>
</dbReference>
<dbReference type="FunFam" id="1.25.40.10:FF:000996">
    <property type="entry name" value="Small kernel1"/>
    <property type="match status" value="1"/>
</dbReference>
<gene>
    <name evidence="3" type="ORF">MTR67_041486</name>
</gene>
<proteinExistence type="predicted"/>
<dbReference type="EMBL" id="CP133620">
    <property type="protein sequence ID" value="WMV48101.1"/>
    <property type="molecule type" value="Genomic_DNA"/>
</dbReference>
<dbReference type="PANTHER" id="PTHR47926:SF347">
    <property type="entry name" value="PENTATRICOPEPTIDE REPEAT-CONTAINING PROTEIN"/>
    <property type="match status" value="1"/>
</dbReference>
<dbReference type="PROSITE" id="PS51375">
    <property type="entry name" value="PPR"/>
    <property type="match status" value="4"/>
</dbReference>
<feature type="repeat" description="PPR" evidence="2">
    <location>
        <begin position="301"/>
        <end position="335"/>
    </location>
</feature>
<dbReference type="GO" id="GO:0009451">
    <property type="term" value="P:RNA modification"/>
    <property type="evidence" value="ECO:0007669"/>
    <property type="project" value="InterPro"/>
</dbReference>
<name>A0AAF0UN46_SOLVR</name>
<dbReference type="Pfam" id="PF20431">
    <property type="entry name" value="E_motif"/>
    <property type="match status" value="1"/>
</dbReference>
<dbReference type="InterPro" id="IPR011990">
    <property type="entry name" value="TPR-like_helical_dom_sf"/>
</dbReference>
<evidence type="ECO:0000256" key="1">
    <source>
        <dbReference type="ARBA" id="ARBA00022737"/>
    </source>
</evidence>
<dbReference type="InterPro" id="IPR002885">
    <property type="entry name" value="PPR_rpt"/>
</dbReference>
<accession>A0AAF0UN46</accession>